<keyword evidence="5" id="KW-1185">Reference proteome</keyword>
<feature type="transmembrane region" description="Helical" evidence="2">
    <location>
        <begin position="14"/>
        <end position="37"/>
    </location>
</feature>
<dbReference type="SUPFAM" id="SSF53335">
    <property type="entry name" value="S-adenosyl-L-methionine-dependent methyltransferases"/>
    <property type="match status" value="1"/>
</dbReference>
<dbReference type="InterPro" id="IPR051203">
    <property type="entry name" value="Polysaccharide_Synthase-Rel"/>
</dbReference>
<evidence type="ECO:0000313" key="4">
    <source>
        <dbReference type="EMBL" id="GAE31344.1"/>
    </source>
</evidence>
<dbReference type="PANTHER" id="PTHR43318">
    <property type="entry name" value="UDP-N-ACETYLGLUCOSAMINE 4,6-DEHYDRATASE"/>
    <property type="match status" value="1"/>
</dbReference>
<feature type="domain" description="Polysaccharide biosynthesis protein CapD-like" evidence="3">
    <location>
        <begin position="285"/>
        <end position="566"/>
    </location>
</feature>
<dbReference type="Gene3D" id="3.40.50.720">
    <property type="entry name" value="NAD(P)-binding Rossmann-like Domain"/>
    <property type="match status" value="2"/>
</dbReference>
<organism evidence="4 5">
    <name type="scientific">Halalkalibacter hemicellulosilyticusJCM 9152</name>
    <dbReference type="NCBI Taxonomy" id="1236971"/>
    <lineage>
        <taxon>Bacteria</taxon>
        <taxon>Bacillati</taxon>
        <taxon>Bacillota</taxon>
        <taxon>Bacilli</taxon>
        <taxon>Bacillales</taxon>
        <taxon>Bacillaceae</taxon>
        <taxon>Halalkalibacter</taxon>
    </lineage>
</organism>
<dbReference type="InterPro" id="IPR003869">
    <property type="entry name" value="Polysac_CapD-like"/>
</dbReference>
<dbReference type="STRING" id="1236971.JCM9152_2805"/>
<dbReference type="InterPro" id="IPR036291">
    <property type="entry name" value="NAD(P)-bd_dom_sf"/>
</dbReference>
<dbReference type="Proteomes" id="UP000018895">
    <property type="component" value="Unassembled WGS sequence"/>
</dbReference>
<keyword evidence="2" id="KW-0472">Membrane</keyword>
<dbReference type="Pfam" id="PF13727">
    <property type="entry name" value="CoA_binding_3"/>
    <property type="match status" value="1"/>
</dbReference>
<evidence type="ECO:0000256" key="2">
    <source>
        <dbReference type="SAM" id="Phobius"/>
    </source>
</evidence>
<dbReference type="Pfam" id="PF02719">
    <property type="entry name" value="Polysacc_synt_2"/>
    <property type="match status" value="1"/>
</dbReference>
<proteinExistence type="inferred from homology"/>
<dbReference type="AlphaFoldDB" id="W4QJ32"/>
<dbReference type="EMBL" id="BAUU01000018">
    <property type="protein sequence ID" value="GAE31344.1"/>
    <property type="molecule type" value="Genomic_DNA"/>
</dbReference>
<protein>
    <submittedName>
        <fullName evidence="4">UDP-N-acetylglucosamine 4,6-dehydratase</fullName>
    </submittedName>
</protein>
<gene>
    <name evidence="4" type="ORF">JCM9152_2805</name>
</gene>
<feature type="transmembrane region" description="Helical" evidence="2">
    <location>
        <begin position="86"/>
        <end position="105"/>
    </location>
</feature>
<dbReference type="SUPFAM" id="SSF51735">
    <property type="entry name" value="NAD(P)-binding Rossmann-fold domains"/>
    <property type="match status" value="1"/>
</dbReference>
<keyword evidence="2" id="KW-0812">Transmembrane</keyword>
<evidence type="ECO:0000256" key="1">
    <source>
        <dbReference type="ARBA" id="ARBA00007430"/>
    </source>
</evidence>
<evidence type="ECO:0000313" key="5">
    <source>
        <dbReference type="Proteomes" id="UP000018895"/>
    </source>
</evidence>
<comment type="similarity">
    <text evidence="1">Belongs to the polysaccharide synthase family.</text>
</comment>
<feature type="transmembrane region" description="Helical" evidence="2">
    <location>
        <begin position="43"/>
        <end position="65"/>
    </location>
</feature>
<reference evidence="4" key="1">
    <citation type="journal article" date="2014" name="Genome Announc.">
        <title>Draft Genome Sequences of Three Alkaliphilic Bacillus Strains, Bacillus wakoensis JCM 9140T, Bacillus akibai JCM 9157T, and Bacillus hemicellulosilyticus JCM 9152T.</title>
        <authorList>
            <person name="Yuki M."/>
            <person name="Oshima K."/>
            <person name="Suda W."/>
            <person name="Oshida Y."/>
            <person name="Kitamura K."/>
            <person name="Iida T."/>
            <person name="Hattori M."/>
            <person name="Ohkuma M."/>
        </authorList>
    </citation>
    <scope>NUCLEOTIDE SEQUENCE [LARGE SCALE GENOMIC DNA]</scope>
    <source>
        <strain evidence="4">JCM 9152</strain>
    </source>
</reference>
<accession>W4QJ32</accession>
<evidence type="ECO:0000259" key="3">
    <source>
        <dbReference type="Pfam" id="PF02719"/>
    </source>
</evidence>
<dbReference type="CDD" id="cd05237">
    <property type="entry name" value="UDP_invert_4-6DH_SDR_e"/>
    <property type="match status" value="1"/>
</dbReference>
<dbReference type="PANTHER" id="PTHR43318:SF1">
    <property type="entry name" value="POLYSACCHARIDE BIOSYNTHESIS PROTEIN EPSC-RELATED"/>
    <property type="match status" value="1"/>
</dbReference>
<dbReference type="InterPro" id="IPR029063">
    <property type="entry name" value="SAM-dependent_MTases_sf"/>
</dbReference>
<sequence length="611" mass="68451">MERKVKGMTYRKRVAFLMFVDSMIVLTAIFISNFILAPTGNPFTSFLFVSSITLLIGHHLFAYYFKLYKKVWQYASVSELLGIAKAVTITIVLTAVVQLVFFQAISLRTLAITWMMHILLIGGSRFSWRLFRDQYIKPNIDKKKTLIIGAGAGGTMVARQLQQSQESDLRPVAFIDDDLAKQNLEILDLPVVGGISEIERVVNRERIEQIIIAIPSLSREKINSIFNECSKTKARTQILPRIEDIMSGKVSVSQFRDVEVEDLLGRDPVDLDIDGIEKYIKGNTILVTGAGGSIGSEVCRQIAKFSPSELVLLGHGENSIYSIEMELKRNAPQLNVSTEIADIQDREKIFSIMKTRKPSVIFHAAAHKHVPLMERNPEEAVKNNVIGTRNVAEAASEAKVNTFVMISTDKAVNPTSVMGATKRIAEMIIQHMDMVSNTRFVAVRFGNVLGSRGSVIPLFKEQIQAGGPVTVTDPKMVRYFMTIPEASRLVLQAGALAEGGEVFVLDMGEPVKIVDLARNLIKLSGFTEDEIPIVFTGMRPGEKMFEELLSDDEVHNEQVYPKIYRGKTPPVNINVTFDLVERFQEEDRDCLRKELLDIANFRVSELKHLVQ</sequence>
<comment type="caution">
    <text evidence="4">The sequence shown here is derived from an EMBL/GenBank/DDBJ whole genome shotgun (WGS) entry which is preliminary data.</text>
</comment>
<keyword evidence="2" id="KW-1133">Transmembrane helix</keyword>
<name>W4QJ32_9BACI</name>